<evidence type="ECO:0000313" key="2">
    <source>
        <dbReference type="Proteomes" id="UP001058353"/>
    </source>
</evidence>
<evidence type="ECO:0000313" key="1">
    <source>
        <dbReference type="EMBL" id="BDO13788.1"/>
    </source>
</evidence>
<protein>
    <submittedName>
        <fullName evidence="1">Uncharacterized protein</fullName>
    </submittedName>
</protein>
<organism evidence="1 2">
    <name type="scientific">Klebsiella quasipneumoniae subsp. quasipneumoniae</name>
    <dbReference type="NCBI Taxonomy" id="1667327"/>
    <lineage>
        <taxon>Bacteria</taxon>
        <taxon>Pseudomonadati</taxon>
        <taxon>Pseudomonadota</taxon>
        <taxon>Gammaproteobacteria</taxon>
        <taxon>Enterobacterales</taxon>
        <taxon>Enterobacteriaceae</taxon>
        <taxon>Klebsiella/Raoultella group</taxon>
        <taxon>Klebsiella</taxon>
        <taxon>Klebsiella pneumoniae complex</taxon>
    </lineage>
</organism>
<accession>A0AAN1Y5L1</accession>
<dbReference type="Proteomes" id="UP001058353">
    <property type="component" value="Chromosome"/>
</dbReference>
<dbReference type="EMBL" id="AP026407">
    <property type="protein sequence ID" value="BDO13788.1"/>
    <property type="molecule type" value="Genomic_DNA"/>
</dbReference>
<dbReference type="AlphaFoldDB" id="A0AAN1Y5L1"/>
<sequence length="55" mass="5831">MLTDIRHKLLKAGGKNDKIADRDGQSVLVTLAASAAFLTITESIVGVKRWPPGGI</sequence>
<reference evidence="1" key="1">
    <citation type="submission" date="2022-07" db="EMBL/GenBank/DDBJ databases">
        <title>Complete genome sequence of carbapenem-resistant Klebsiella spp. in Japan.</title>
        <authorList>
            <person name="Maehana S."/>
            <person name="Suzuki M."/>
            <person name="Kitasato H."/>
        </authorList>
    </citation>
    <scope>NUCLEOTIDE SEQUENCE</scope>
    <source>
        <strain evidence="1">KAM644</strain>
    </source>
</reference>
<proteinExistence type="predicted"/>
<dbReference type="RefSeq" id="WP_261901539.1">
    <property type="nucleotide sequence ID" value="NZ_AP026407.1"/>
</dbReference>
<gene>
    <name evidence="1" type="ORF">KAM644c_28540</name>
</gene>
<name>A0AAN1Y5L1_9ENTR</name>